<dbReference type="EMBL" id="SHNN01000005">
    <property type="protein sequence ID" value="MCX2983099.1"/>
    <property type="molecule type" value="Genomic_DNA"/>
</dbReference>
<keyword evidence="2" id="KW-0378">Hydrolase</keyword>
<comment type="caution">
    <text evidence="2">The sequence shown here is derived from an EMBL/GenBank/DDBJ whole genome shotgun (WGS) entry which is preliminary data.</text>
</comment>
<evidence type="ECO:0000313" key="2">
    <source>
        <dbReference type="EMBL" id="MCX2983099.1"/>
    </source>
</evidence>
<dbReference type="Gene3D" id="2.30.130.40">
    <property type="entry name" value="LON domain-like"/>
    <property type="match status" value="1"/>
</dbReference>
<dbReference type="Pfam" id="PF02190">
    <property type="entry name" value="LON_substr_bdg"/>
    <property type="match status" value="1"/>
</dbReference>
<dbReference type="PANTHER" id="PTHR46732:SF8">
    <property type="entry name" value="ATP-DEPENDENT PROTEASE LA (LON) DOMAIN PROTEIN"/>
    <property type="match status" value="1"/>
</dbReference>
<sequence>MQSLSLFPLGSVLFPGGRMPLRIFEQRYLDLVRQCLKQDEDFGMVWITSGSEISQPEGMAPELAAVGTTARIVDWDALPNGLLGVTVEGGERFRLRASQPRADKLVIGEVELLPAPIAQPLPDSADSLLEVLVNLEHHPHVQRLGITTDHANAWEVCWTLAQLLPVEEDIKYRILACPTLEDTIELLDAALNELGGD</sequence>
<protein>
    <submittedName>
        <fullName evidence="2">ATP-dependent protease</fullName>
    </submittedName>
</protein>
<accession>A0ABT3TNZ1</accession>
<keyword evidence="2" id="KW-0645">Protease</keyword>
<dbReference type="SMART" id="SM00464">
    <property type="entry name" value="LON"/>
    <property type="match status" value="1"/>
</dbReference>
<dbReference type="GO" id="GO:0006508">
    <property type="term" value="P:proteolysis"/>
    <property type="evidence" value="ECO:0007669"/>
    <property type="project" value="UniProtKB-KW"/>
</dbReference>
<organism evidence="2 3">
    <name type="scientific">Candidatus Litorirhabdus singularis</name>
    <dbReference type="NCBI Taxonomy" id="2518993"/>
    <lineage>
        <taxon>Bacteria</taxon>
        <taxon>Pseudomonadati</taxon>
        <taxon>Pseudomonadota</taxon>
        <taxon>Gammaproteobacteria</taxon>
        <taxon>Cellvibrionales</taxon>
        <taxon>Halieaceae</taxon>
        <taxon>Candidatus Litorirhabdus</taxon>
    </lineage>
</organism>
<dbReference type="InterPro" id="IPR003111">
    <property type="entry name" value="Lon_prtase_N"/>
</dbReference>
<dbReference type="RefSeq" id="WP_279247129.1">
    <property type="nucleotide sequence ID" value="NZ_SHNN01000005.1"/>
</dbReference>
<evidence type="ECO:0000313" key="3">
    <source>
        <dbReference type="Proteomes" id="UP001143362"/>
    </source>
</evidence>
<dbReference type="Proteomes" id="UP001143362">
    <property type="component" value="Unassembled WGS sequence"/>
</dbReference>
<reference evidence="2" key="1">
    <citation type="submission" date="2019-02" db="EMBL/GenBank/DDBJ databases">
        <authorList>
            <person name="Li S.-H."/>
        </authorList>
    </citation>
    <scope>NUCLEOTIDE SEQUENCE</scope>
    <source>
        <strain evidence="2">IMCC14734</strain>
    </source>
</reference>
<gene>
    <name evidence="2" type="ORF">EYC98_19735</name>
</gene>
<feature type="domain" description="Lon N-terminal" evidence="1">
    <location>
        <begin position="1"/>
        <end position="195"/>
    </location>
</feature>
<dbReference type="SUPFAM" id="SSF88697">
    <property type="entry name" value="PUA domain-like"/>
    <property type="match status" value="1"/>
</dbReference>
<evidence type="ECO:0000259" key="1">
    <source>
        <dbReference type="PROSITE" id="PS51787"/>
    </source>
</evidence>
<dbReference type="InterPro" id="IPR046336">
    <property type="entry name" value="Lon_prtase_N_sf"/>
</dbReference>
<dbReference type="GO" id="GO:0008233">
    <property type="term" value="F:peptidase activity"/>
    <property type="evidence" value="ECO:0007669"/>
    <property type="project" value="UniProtKB-KW"/>
</dbReference>
<dbReference type="InterPro" id="IPR015947">
    <property type="entry name" value="PUA-like_sf"/>
</dbReference>
<dbReference type="PANTHER" id="PTHR46732">
    <property type="entry name" value="ATP-DEPENDENT PROTEASE LA (LON) DOMAIN PROTEIN"/>
    <property type="match status" value="1"/>
</dbReference>
<proteinExistence type="predicted"/>
<keyword evidence="3" id="KW-1185">Reference proteome</keyword>
<name>A0ABT3TNZ1_9GAMM</name>
<dbReference type="PROSITE" id="PS51787">
    <property type="entry name" value="LON_N"/>
    <property type="match status" value="1"/>
</dbReference>